<dbReference type="Pfam" id="PF08701">
    <property type="entry name" value="GN3L_Grn1"/>
    <property type="match status" value="1"/>
</dbReference>
<gene>
    <name evidence="8" type="ORF">BDV98DRAFT_576269</name>
</gene>
<accession>A0A5C3Q7E3</accession>
<feature type="compositionally biased region" description="Low complexity" evidence="5">
    <location>
        <begin position="604"/>
        <end position="652"/>
    </location>
</feature>
<dbReference type="GO" id="GO:0005525">
    <property type="term" value="F:GTP binding"/>
    <property type="evidence" value="ECO:0007669"/>
    <property type="project" value="UniProtKB-KW"/>
</dbReference>
<keyword evidence="3" id="KW-0342">GTP-binding</keyword>
<dbReference type="OrthoDB" id="10266128at2759"/>
<evidence type="ECO:0000256" key="4">
    <source>
        <dbReference type="ARBA" id="ARBA00023242"/>
    </source>
</evidence>
<feature type="region of interest" description="Disordered" evidence="5">
    <location>
        <begin position="242"/>
        <end position="265"/>
    </location>
</feature>
<feature type="compositionally biased region" description="Acidic residues" evidence="5">
    <location>
        <begin position="98"/>
        <end position="111"/>
    </location>
</feature>
<protein>
    <recommendedName>
        <fullName evidence="10">P-loop containing nucleoside triphosphate hydrolase protein</fullName>
    </recommendedName>
</protein>
<evidence type="ECO:0000256" key="1">
    <source>
        <dbReference type="ARBA" id="ARBA00004123"/>
    </source>
</evidence>
<dbReference type="EMBL" id="ML178862">
    <property type="protein sequence ID" value="TFK96320.1"/>
    <property type="molecule type" value="Genomic_DNA"/>
</dbReference>
<dbReference type="AlphaFoldDB" id="A0A5C3Q7E3"/>
<evidence type="ECO:0000259" key="7">
    <source>
        <dbReference type="Pfam" id="PF08701"/>
    </source>
</evidence>
<dbReference type="InterPro" id="IPR014813">
    <property type="entry name" value="Gnl3_N_dom"/>
</dbReference>
<dbReference type="PANTHER" id="PTHR11089:SF30">
    <property type="entry name" value="GUANINE NUCLEOTIDE-BINDING PROTEIN-LIKE 3 HOMOLOG"/>
    <property type="match status" value="1"/>
</dbReference>
<sequence length="663" mass="73306">MPRIRKKTSNRQSTNDRKKISQKARESRKKASKKAKKAPEQWTSKQKKDPGIPNNYPYKDEILKEMQESRRLAVEEKERQKEANRARKASAKNAAASEDVDMASENEDEDESSRKLTAEEVADGIADITARSFPASKAQARTKHIAVAEEEEEEEEVPVLLNRDLPDLGKTIDSVDAVVYVLDARDPLPFKSTDLEEVLKSKKKKVMFVLNKVDLCPKESVSAWLSTLQSQSTHPIFPFRSSSAQLPSAHESPSQPRKKSSALFPKDDSWASDAIISQLDQWASKGKPLSVAVVGVTNVGKSSFINSLAQKSALPVYSIASCSRGATTTTLPQEITLNAPSGRTIRLIDTPGLSFQNPQSTEEQEDQDDDDEKAAREETRALDILHRNRGRIDKLKDPKAAASQIIARASYEDLMLFYNLPAFMKGNVDSFLTGLARSQRLVKKRGEPDLAGACRIVLRDWNTGRFPWYAMPDAEASSSPAKKTTRSKQASNESVEEVMEKLQLRKEKMMGGGVVKITPGSVEMRKVELTVGWVEEEEEEEEDDDEEDNEVDVVVGEEDVDEEMDDAEEDDEDEEEEEEEEEALPSKGKRKASTTLQPTKSSKKAAVASKISSVPKPSKSSSKKVAFAAPSPSKENAKPPKAASKAKPSATKTSRKGPTKAKA</sequence>
<name>A0A5C3Q7E3_9AGAR</name>
<feature type="region of interest" description="Disordered" evidence="5">
    <location>
        <begin position="1"/>
        <end position="119"/>
    </location>
</feature>
<dbReference type="Gene3D" id="3.40.50.300">
    <property type="entry name" value="P-loop containing nucleotide triphosphate hydrolases"/>
    <property type="match status" value="1"/>
</dbReference>
<dbReference type="Gene3D" id="1.10.1580.10">
    <property type="match status" value="1"/>
</dbReference>
<organism evidence="8 9">
    <name type="scientific">Pterulicium gracile</name>
    <dbReference type="NCBI Taxonomy" id="1884261"/>
    <lineage>
        <taxon>Eukaryota</taxon>
        <taxon>Fungi</taxon>
        <taxon>Dikarya</taxon>
        <taxon>Basidiomycota</taxon>
        <taxon>Agaricomycotina</taxon>
        <taxon>Agaricomycetes</taxon>
        <taxon>Agaricomycetidae</taxon>
        <taxon>Agaricales</taxon>
        <taxon>Pleurotineae</taxon>
        <taxon>Pterulaceae</taxon>
        <taxon>Pterulicium</taxon>
    </lineage>
</organism>
<comment type="subcellular location">
    <subcellularLocation>
        <location evidence="1">Nucleus</location>
    </subcellularLocation>
</comment>
<evidence type="ECO:0000259" key="6">
    <source>
        <dbReference type="Pfam" id="PF01926"/>
    </source>
</evidence>
<evidence type="ECO:0008006" key="10">
    <source>
        <dbReference type="Google" id="ProtNLM"/>
    </source>
</evidence>
<feature type="region of interest" description="Disordered" evidence="5">
    <location>
        <begin position="349"/>
        <end position="375"/>
    </location>
</feature>
<reference evidence="8 9" key="1">
    <citation type="journal article" date="2019" name="Nat. Ecol. Evol.">
        <title>Megaphylogeny resolves global patterns of mushroom evolution.</title>
        <authorList>
            <person name="Varga T."/>
            <person name="Krizsan K."/>
            <person name="Foldi C."/>
            <person name="Dima B."/>
            <person name="Sanchez-Garcia M."/>
            <person name="Sanchez-Ramirez S."/>
            <person name="Szollosi G.J."/>
            <person name="Szarkandi J.G."/>
            <person name="Papp V."/>
            <person name="Albert L."/>
            <person name="Andreopoulos W."/>
            <person name="Angelini C."/>
            <person name="Antonin V."/>
            <person name="Barry K.W."/>
            <person name="Bougher N.L."/>
            <person name="Buchanan P."/>
            <person name="Buyck B."/>
            <person name="Bense V."/>
            <person name="Catcheside P."/>
            <person name="Chovatia M."/>
            <person name="Cooper J."/>
            <person name="Damon W."/>
            <person name="Desjardin D."/>
            <person name="Finy P."/>
            <person name="Geml J."/>
            <person name="Haridas S."/>
            <person name="Hughes K."/>
            <person name="Justo A."/>
            <person name="Karasinski D."/>
            <person name="Kautmanova I."/>
            <person name="Kiss B."/>
            <person name="Kocsube S."/>
            <person name="Kotiranta H."/>
            <person name="LaButti K.M."/>
            <person name="Lechner B.E."/>
            <person name="Liimatainen K."/>
            <person name="Lipzen A."/>
            <person name="Lukacs Z."/>
            <person name="Mihaltcheva S."/>
            <person name="Morgado L.N."/>
            <person name="Niskanen T."/>
            <person name="Noordeloos M.E."/>
            <person name="Ohm R.A."/>
            <person name="Ortiz-Santana B."/>
            <person name="Ovrebo C."/>
            <person name="Racz N."/>
            <person name="Riley R."/>
            <person name="Savchenko A."/>
            <person name="Shiryaev A."/>
            <person name="Soop K."/>
            <person name="Spirin V."/>
            <person name="Szebenyi C."/>
            <person name="Tomsovsky M."/>
            <person name="Tulloss R.E."/>
            <person name="Uehling J."/>
            <person name="Grigoriev I.V."/>
            <person name="Vagvolgyi C."/>
            <person name="Papp T."/>
            <person name="Martin F.M."/>
            <person name="Miettinen O."/>
            <person name="Hibbett D.S."/>
            <person name="Nagy L.G."/>
        </authorList>
    </citation>
    <scope>NUCLEOTIDE SEQUENCE [LARGE SCALE GENOMIC DNA]</scope>
    <source>
        <strain evidence="8 9">CBS 309.79</strain>
    </source>
</reference>
<feature type="compositionally biased region" description="Basic residues" evidence="5">
    <location>
        <begin position="26"/>
        <end position="36"/>
    </location>
</feature>
<keyword evidence="4" id="KW-0539">Nucleus</keyword>
<feature type="compositionally biased region" description="Basic and acidic residues" evidence="5">
    <location>
        <begin position="14"/>
        <end position="25"/>
    </location>
</feature>
<dbReference type="InterPro" id="IPR023179">
    <property type="entry name" value="GTP-bd_ortho_bundle_sf"/>
</dbReference>
<dbReference type="SUPFAM" id="SSF52540">
    <property type="entry name" value="P-loop containing nucleoside triphosphate hydrolases"/>
    <property type="match status" value="1"/>
</dbReference>
<evidence type="ECO:0000256" key="2">
    <source>
        <dbReference type="ARBA" id="ARBA00022741"/>
    </source>
</evidence>
<feature type="region of interest" description="Disordered" evidence="5">
    <location>
        <begin position="473"/>
        <end position="499"/>
    </location>
</feature>
<evidence type="ECO:0000256" key="3">
    <source>
        <dbReference type="ARBA" id="ARBA00023134"/>
    </source>
</evidence>
<dbReference type="STRING" id="1884261.A0A5C3Q7E3"/>
<feature type="compositionally biased region" description="Polar residues" evidence="5">
    <location>
        <begin position="476"/>
        <end position="493"/>
    </location>
</feature>
<keyword evidence="9" id="KW-1185">Reference proteome</keyword>
<feature type="compositionally biased region" description="Acidic residues" evidence="5">
    <location>
        <begin position="534"/>
        <end position="583"/>
    </location>
</feature>
<feature type="compositionally biased region" description="Basic residues" evidence="5">
    <location>
        <begin position="653"/>
        <end position="663"/>
    </location>
</feature>
<evidence type="ECO:0000313" key="9">
    <source>
        <dbReference type="Proteomes" id="UP000305067"/>
    </source>
</evidence>
<feature type="compositionally biased region" description="Polar residues" evidence="5">
    <location>
        <begin position="242"/>
        <end position="255"/>
    </location>
</feature>
<feature type="domain" description="Guanine nucleotide-binding protein-like 3 N-terminal" evidence="7">
    <location>
        <begin position="15"/>
        <end position="90"/>
    </location>
</feature>
<dbReference type="Pfam" id="PF01926">
    <property type="entry name" value="MMR_HSR1"/>
    <property type="match status" value="1"/>
</dbReference>
<feature type="compositionally biased region" description="Basic and acidic residues" evidence="5">
    <location>
        <begin position="58"/>
        <end position="85"/>
    </location>
</feature>
<feature type="region of interest" description="Disordered" evidence="5">
    <location>
        <begin position="532"/>
        <end position="663"/>
    </location>
</feature>
<dbReference type="Proteomes" id="UP000305067">
    <property type="component" value="Unassembled WGS sequence"/>
</dbReference>
<dbReference type="InterPro" id="IPR027417">
    <property type="entry name" value="P-loop_NTPase"/>
</dbReference>
<dbReference type="GO" id="GO:0005730">
    <property type="term" value="C:nucleolus"/>
    <property type="evidence" value="ECO:0007669"/>
    <property type="project" value="TreeGrafter"/>
</dbReference>
<proteinExistence type="predicted"/>
<dbReference type="PANTHER" id="PTHR11089">
    <property type="entry name" value="GTP-BINDING PROTEIN-RELATED"/>
    <property type="match status" value="1"/>
</dbReference>
<evidence type="ECO:0000313" key="8">
    <source>
        <dbReference type="EMBL" id="TFK96320.1"/>
    </source>
</evidence>
<feature type="domain" description="G" evidence="6">
    <location>
        <begin position="291"/>
        <end position="384"/>
    </location>
</feature>
<dbReference type="InterPro" id="IPR006073">
    <property type="entry name" value="GTP-bd"/>
</dbReference>
<dbReference type="InterPro" id="IPR050755">
    <property type="entry name" value="TRAFAC_YlqF/YawG_RiboMat"/>
</dbReference>
<evidence type="ECO:0000256" key="5">
    <source>
        <dbReference type="SAM" id="MobiDB-lite"/>
    </source>
</evidence>
<feature type="compositionally biased region" description="Acidic residues" evidence="5">
    <location>
        <begin position="362"/>
        <end position="372"/>
    </location>
</feature>
<keyword evidence="2" id="KW-0547">Nucleotide-binding</keyword>